<reference evidence="1 2" key="1">
    <citation type="submission" date="2022-11" db="EMBL/GenBank/DDBJ databases">
        <title>Viruses from the air-sea interface of a natural surface slick.</title>
        <authorList>
            <person name="Rahlff J."/>
            <person name="Holmfeldt K."/>
        </authorList>
    </citation>
    <scope>NUCLEOTIDE SEQUENCE [LARGE SCALE GENOMIC DNA]</scope>
    <source>
        <strain evidence="1 2">SMS4</strain>
    </source>
</reference>
<proteinExistence type="predicted"/>
<evidence type="ECO:0000313" key="1">
    <source>
        <dbReference type="EMBL" id="MDP5136352.1"/>
    </source>
</evidence>
<gene>
    <name evidence="1" type="ORF">ORJ04_10365</name>
</gene>
<dbReference type="Proteomes" id="UP001231109">
    <property type="component" value="Unassembled WGS sequence"/>
</dbReference>
<name>A0ABT9HZ00_9GAMM</name>
<protein>
    <submittedName>
        <fullName evidence="1">VC2046/SO_2500 family protein</fullName>
    </submittedName>
</protein>
<evidence type="ECO:0000313" key="2">
    <source>
        <dbReference type="Proteomes" id="UP001231109"/>
    </source>
</evidence>
<dbReference type="EMBL" id="JAPJDZ010000022">
    <property type="protein sequence ID" value="MDP5136352.1"/>
    <property type="molecule type" value="Genomic_DNA"/>
</dbReference>
<organism evidence="1 2">
    <name type="scientific">Rheinheimera baltica</name>
    <dbReference type="NCBI Taxonomy" id="67576"/>
    <lineage>
        <taxon>Bacteria</taxon>
        <taxon>Pseudomonadati</taxon>
        <taxon>Pseudomonadota</taxon>
        <taxon>Gammaproteobacteria</taxon>
        <taxon>Chromatiales</taxon>
        <taxon>Chromatiaceae</taxon>
        <taxon>Rheinheimera</taxon>
    </lineage>
</organism>
<keyword evidence="2" id="KW-1185">Reference proteome</keyword>
<comment type="caution">
    <text evidence="1">The sequence shown here is derived from an EMBL/GenBank/DDBJ whole genome shotgun (WGS) entry which is preliminary data.</text>
</comment>
<sequence length="155" mass="17868">MIINEWQLNSELNTALQHSHRADFSLYLSLLSTAIEESAEFNTPSADTNKTVKDIYKQFSVEKERHYALNEADIGLLNRHCQAMQTDGLVQLKLAIYLNPPPLSQFDDKNRLNSDIWQNLSLHSRRRLQQQNMTRQETNPAALYEVLQQLNNVAA</sequence>
<dbReference type="Pfam" id="PF11993">
    <property type="entry name" value="VC2046"/>
    <property type="match status" value="1"/>
</dbReference>
<accession>A0ABT9HZ00</accession>
<dbReference type="InterPro" id="IPR021879">
    <property type="entry name" value="VC2046_fam"/>
</dbReference>
<dbReference type="RefSeq" id="WP_305975683.1">
    <property type="nucleotide sequence ID" value="NZ_JAPJDZ010000022.1"/>
</dbReference>